<comment type="caution">
    <text evidence="6">The sequence shown here is derived from an EMBL/GenBank/DDBJ whole genome shotgun (WGS) entry which is preliminary data.</text>
</comment>
<dbReference type="OrthoDB" id="19653at2759"/>
<evidence type="ECO:0000256" key="2">
    <source>
        <dbReference type="ARBA" id="ARBA00022487"/>
    </source>
</evidence>
<keyword evidence="7" id="KW-1185">Reference proteome</keyword>
<keyword evidence="4" id="KW-0325">Glycoprotein</keyword>
<dbReference type="Proteomes" id="UP000094527">
    <property type="component" value="Unassembled WGS sequence"/>
</dbReference>
<evidence type="ECO:0000256" key="4">
    <source>
        <dbReference type="ARBA" id="ARBA00023180"/>
    </source>
</evidence>
<evidence type="ECO:0000259" key="5">
    <source>
        <dbReference type="Pfam" id="PF00135"/>
    </source>
</evidence>
<evidence type="ECO:0000256" key="1">
    <source>
        <dbReference type="ARBA" id="ARBA00005964"/>
    </source>
</evidence>
<keyword evidence="2" id="KW-0719">Serine esterase</keyword>
<dbReference type="PANTHER" id="PTHR43142">
    <property type="entry name" value="CARBOXYLIC ESTER HYDROLASE"/>
    <property type="match status" value="1"/>
</dbReference>
<evidence type="ECO:0000256" key="3">
    <source>
        <dbReference type="ARBA" id="ARBA00022801"/>
    </source>
</evidence>
<accession>A0A1D2MJ40</accession>
<dbReference type="SUPFAM" id="SSF53474">
    <property type="entry name" value="alpha/beta-Hydrolases"/>
    <property type="match status" value="1"/>
</dbReference>
<reference evidence="6 7" key="1">
    <citation type="journal article" date="2016" name="Genome Biol. Evol.">
        <title>Gene Family Evolution Reflects Adaptation to Soil Environmental Stressors in the Genome of the Collembolan Orchesella cincta.</title>
        <authorList>
            <person name="Faddeeva-Vakhrusheva A."/>
            <person name="Derks M.F."/>
            <person name="Anvar S.Y."/>
            <person name="Agamennone V."/>
            <person name="Suring W."/>
            <person name="Smit S."/>
            <person name="van Straalen N.M."/>
            <person name="Roelofs D."/>
        </authorList>
    </citation>
    <scope>NUCLEOTIDE SEQUENCE [LARGE SCALE GENOMIC DNA]</scope>
    <source>
        <tissue evidence="6">Mixed pool</tissue>
    </source>
</reference>
<dbReference type="EMBL" id="LJIJ01001117">
    <property type="protein sequence ID" value="ODM92932.1"/>
    <property type="molecule type" value="Genomic_DNA"/>
</dbReference>
<dbReference type="AlphaFoldDB" id="A0A1D2MJ40"/>
<dbReference type="Pfam" id="PF00135">
    <property type="entry name" value="COesterase"/>
    <property type="match status" value="1"/>
</dbReference>
<name>A0A1D2MJ40_ORCCI</name>
<protein>
    <submittedName>
        <fullName evidence="6">Bile salt-activated lipase</fullName>
    </submittedName>
</protein>
<sequence length="113" mass="12519">TDHVKFGMQKNLGAICSQVNVLAKTYHGEETGCLTLNLYIPKIESKTEESLPVLVWIYGGVFLMGDSPMYKPSYFMDEDVILVTFNYRVASFGFLNAGIKGASGNQGLKDMVR</sequence>
<feature type="domain" description="Carboxylesterase type B" evidence="5">
    <location>
        <begin position="16"/>
        <end position="112"/>
    </location>
</feature>
<keyword evidence="3" id="KW-0378">Hydrolase</keyword>
<dbReference type="Gene3D" id="3.40.50.1820">
    <property type="entry name" value="alpha/beta hydrolase"/>
    <property type="match status" value="1"/>
</dbReference>
<dbReference type="InterPro" id="IPR029058">
    <property type="entry name" value="AB_hydrolase_fold"/>
</dbReference>
<gene>
    <name evidence="6" type="ORF">Ocin01_13750</name>
</gene>
<evidence type="ECO:0000313" key="7">
    <source>
        <dbReference type="Proteomes" id="UP000094527"/>
    </source>
</evidence>
<dbReference type="GO" id="GO:0052689">
    <property type="term" value="F:carboxylic ester hydrolase activity"/>
    <property type="evidence" value="ECO:0007669"/>
    <property type="project" value="UniProtKB-KW"/>
</dbReference>
<comment type="similarity">
    <text evidence="1">Belongs to the type-B carboxylesterase/lipase family.</text>
</comment>
<dbReference type="PANTHER" id="PTHR43142:SF1">
    <property type="entry name" value="CARBOXYLIC ESTER HYDROLASE"/>
    <property type="match status" value="1"/>
</dbReference>
<proteinExistence type="inferred from homology"/>
<organism evidence="6 7">
    <name type="scientific">Orchesella cincta</name>
    <name type="common">Springtail</name>
    <name type="synonym">Podura cincta</name>
    <dbReference type="NCBI Taxonomy" id="48709"/>
    <lineage>
        <taxon>Eukaryota</taxon>
        <taxon>Metazoa</taxon>
        <taxon>Ecdysozoa</taxon>
        <taxon>Arthropoda</taxon>
        <taxon>Hexapoda</taxon>
        <taxon>Collembola</taxon>
        <taxon>Entomobryomorpha</taxon>
        <taxon>Entomobryoidea</taxon>
        <taxon>Orchesellidae</taxon>
        <taxon>Orchesellinae</taxon>
        <taxon>Orchesella</taxon>
    </lineage>
</organism>
<dbReference type="InterPro" id="IPR002018">
    <property type="entry name" value="CarbesteraseB"/>
</dbReference>
<evidence type="ECO:0000313" key="6">
    <source>
        <dbReference type="EMBL" id="ODM92932.1"/>
    </source>
</evidence>
<dbReference type="STRING" id="48709.A0A1D2MJ40"/>
<feature type="non-terminal residue" evidence="6">
    <location>
        <position position="1"/>
    </location>
</feature>